<evidence type="ECO:0000313" key="5">
    <source>
        <dbReference type="EMBL" id="KNE61980.1"/>
    </source>
</evidence>
<reference evidence="5 6" key="1">
    <citation type="submission" date="2009-11" db="EMBL/GenBank/DDBJ databases">
        <title>Annotation of Allomyces macrogynus ATCC 38327.</title>
        <authorList>
            <consortium name="The Broad Institute Genome Sequencing Platform"/>
            <person name="Russ C."/>
            <person name="Cuomo C."/>
            <person name="Burger G."/>
            <person name="Gray M.W."/>
            <person name="Holland P.W.H."/>
            <person name="King N."/>
            <person name="Lang F.B.F."/>
            <person name="Roger A.J."/>
            <person name="Ruiz-Trillo I."/>
            <person name="Young S.K."/>
            <person name="Zeng Q."/>
            <person name="Gargeya S."/>
            <person name="Fitzgerald M."/>
            <person name="Haas B."/>
            <person name="Abouelleil A."/>
            <person name="Alvarado L."/>
            <person name="Arachchi H.M."/>
            <person name="Berlin A."/>
            <person name="Chapman S.B."/>
            <person name="Gearin G."/>
            <person name="Goldberg J."/>
            <person name="Griggs A."/>
            <person name="Gujja S."/>
            <person name="Hansen M."/>
            <person name="Heiman D."/>
            <person name="Howarth C."/>
            <person name="Larimer J."/>
            <person name="Lui A."/>
            <person name="MacDonald P.J.P."/>
            <person name="McCowen C."/>
            <person name="Montmayeur A."/>
            <person name="Murphy C."/>
            <person name="Neiman D."/>
            <person name="Pearson M."/>
            <person name="Priest M."/>
            <person name="Roberts A."/>
            <person name="Saif S."/>
            <person name="Shea T."/>
            <person name="Sisk P."/>
            <person name="Stolte C."/>
            <person name="Sykes S."/>
            <person name="Wortman J."/>
            <person name="Nusbaum C."/>
            <person name="Birren B."/>
        </authorList>
    </citation>
    <scope>NUCLEOTIDE SEQUENCE [LARGE SCALE GENOMIC DNA]</scope>
    <source>
        <strain evidence="5 6">ATCC 38327</strain>
    </source>
</reference>
<keyword evidence="2" id="KW-0004">4Fe-4S</keyword>
<dbReference type="Pfam" id="PF02906">
    <property type="entry name" value="Fe_hyd_lg_C"/>
    <property type="match status" value="1"/>
</dbReference>
<evidence type="ECO:0000256" key="1">
    <source>
        <dbReference type="ARBA" id="ARBA00006596"/>
    </source>
</evidence>
<dbReference type="OrthoDB" id="10253113at2759"/>
<dbReference type="GO" id="GO:0051539">
    <property type="term" value="F:4 iron, 4 sulfur cluster binding"/>
    <property type="evidence" value="ECO:0007669"/>
    <property type="project" value="UniProtKB-KW"/>
</dbReference>
<dbReference type="Gene3D" id="3.40.950.10">
    <property type="entry name" value="Fe-only Hydrogenase (Larger Subunit), Chain L, domain 3"/>
    <property type="match status" value="1"/>
</dbReference>
<dbReference type="AlphaFoldDB" id="A0A0L0SI16"/>
<evidence type="ECO:0000256" key="3">
    <source>
        <dbReference type="SAM" id="MobiDB-lite"/>
    </source>
</evidence>
<keyword evidence="2" id="KW-0479">Metal-binding</keyword>
<keyword evidence="2" id="KW-0411">Iron-sulfur</keyword>
<comment type="similarity">
    <text evidence="1">Belongs to the NARF family.</text>
</comment>
<dbReference type="InterPro" id="IPR009016">
    <property type="entry name" value="Fe_hydrogenase"/>
</dbReference>
<dbReference type="InterPro" id="IPR050340">
    <property type="entry name" value="Cytosolic_Fe-S_CAF"/>
</dbReference>
<keyword evidence="6" id="KW-1185">Reference proteome</keyword>
<dbReference type="STRING" id="578462.A0A0L0SI16"/>
<dbReference type="eggNOG" id="KOG2439">
    <property type="taxonomic scope" value="Eukaryota"/>
</dbReference>
<reference evidence="6" key="2">
    <citation type="submission" date="2009-11" db="EMBL/GenBank/DDBJ databases">
        <title>The Genome Sequence of Allomyces macrogynus strain ATCC 38327.</title>
        <authorList>
            <consortium name="The Broad Institute Genome Sequencing Platform"/>
            <person name="Russ C."/>
            <person name="Cuomo C."/>
            <person name="Shea T."/>
            <person name="Young S.K."/>
            <person name="Zeng Q."/>
            <person name="Koehrsen M."/>
            <person name="Haas B."/>
            <person name="Borodovsky M."/>
            <person name="Guigo R."/>
            <person name="Alvarado L."/>
            <person name="Berlin A."/>
            <person name="Borenstein D."/>
            <person name="Chen Z."/>
            <person name="Engels R."/>
            <person name="Freedman E."/>
            <person name="Gellesch M."/>
            <person name="Goldberg J."/>
            <person name="Griggs A."/>
            <person name="Gujja S."/>
            <person name="Heiman D."/>
            <person name="Hepburn T."/>
            <person name="Howarth C."/>
            <person name="Jen D."/>
            <person name="Larson L."/>
            <person name="Lewis B."/>
            <person name="Mehta T."/>
            <person name="Park D."/>
            <person name="Pearson M."/>
            <person name="Roberts A."/>
            <person name="Saif S."/>
            <person name="Shenoy N."/>
            <person name="Sisk P."/>
            <person name="Stolte C."/>
            <person name="Sykes S."/>
            <person name="Walk T."/>
            <person name="White J."/>
            <person name="Yandava C."/>
            <person name="Burger G."/>
            <person name="Gray M.W."/>
            <person name="Holland P.W.H."/>
            <person name="King N."/>
            <person name="Lang F.B.F."/>
            <person name="Roger A.J."/>
            <person name="Ruiz-Trillo I."/>
            <person name="Lander E."/>
            <person name="Nusbaum C."/>
        </authorList>
    </citation>
    <scope>NUCLEOTIDE SEQUENCE [LARGE SCALE GENOMIC DNA]</scope>
    <source>
        <strain evidence="6">ATCC 38327</strain>
    </source>
</reference>
<evidence type="ECO:0000313" key="6">
    <source>
        <dbReference type="Proteomes" id="UP000054350"/>
    </source>
</evidence>
<dbReference type="InterPro" id="IPR004108">
    <property type="entry name" value="Fe_hydrogenase_lsu_C"/>
</dbReference>
<feature type="domain" description="Iron hydrogenase large subunit C-terminal" evidence="4">
    <location>
        <begin position="232"/>
        <end position="473"/>
    </location>
</feature>
<protein>
    <recommendedName>
        <fullName evidence="4">Iron hydrogenase large subunit C-terminal domain-containing protein</fullName>
    </recommendedName>
</protein>
<gene>
    <name evidence="5" type="ORF">AMAG_07243</name>
</gene>
<feature type="region of interest" description="Disordered" evidence="3">
    <location>
        <begin position="194"/>
        <end position="226"/>
    </location>
</feature>
<evidence type="ECO:0000259" key="4">
    <source>
        <dbReference type="Pfam" id="PF02906"/>
    </source>
</evidence>
<proteinExistence type="inferred from homology"/>
<feature type="compositionally biased region" description="Low complexity" evidence="3">
    <location>
        <begin position="194"/>
        <end position="209"/>
    </location>
</feature>
<dbReference type="EMBL" id="GG745339">
    <property type="protein sequence ID" value="KNE61980.1"/>
    <property type="molecule type" value="Genomic_DNA"/>
</dbReference>
<name>A0A0L0SI16_ALLM3</name>
<dbReference type="VEuPathDB" id="FungiDB:AMAG_07243"/>
<dbReference type="PANTHER" id="PTHR11615">
    <property type="entry name" value="NITRATE, FORMATE, IRON DEHYDROGENASE"/>
    <property type="match status" value="1"/>
</dbReference>
<keyword evidence="2" id="KW-0408">Iron</keyword>
<accession>A0A0L0SI16</accession>
<dbReference type="Proteomes" id="UP000054350">
    <property type="component" value="Unassembled WGS sequence"/>
</dbReference>
<organism evidence="5 6">
    <name type="scientific">Allomyces macrogynus (strain ATCC 38327)</name>
    <name type="common">Allomyces javanicus var. macrogynus</name>
    <dbReference type="NCBI Taxonomy" id="578462"/>
    <lineage>
        <taxon>Eukaryota</taxon>
        <taxon>Fungi</taxon>
        <taxon>Fungi incertae sedis</taxon>
        <taxon>Blastocladiomycota</taxon>
        <taxon>Blastocladiomycetes</taxon>
        <taxon>Blastocladiales</taxon>
        <taxon>Blastocladiaceae</taxon>
        <taxon>Allomyces</taxon>
    </lineage>
</organism>
<sequence>MSGFSGALQLADLNDYIAPSQACIKPVDVPSKKNLGATVTLDEATSTYYEVSKEGDAQPLTESASITLDDCLACSGCVTSAESVLVAQQSHQQVLDHVRSIRAAATAPGTVDAPPPPRQLVVTLSQQSIASLAAKYALSPATVARKVTWFATHVLGAVRVLDVAFFRDVALTEAAHELIDRYHQHHARFPRKAPIAAADSAPAPDAAEAQPRRRVRGRRGLASQDSVPDFSQHALPMLASACPGWICYAEKTQGYVLPLISSTKSPQQIAGTTVRSLGDPNVPFYHVAVMPCYDKKLEASRSDFYNEQLRTRDIDCVITTTELDRLFTEAQQQLAPDHPVVPFVEFPEAPLDPWLRHDPTTDALIRAPGSSSGGYLEYLLYATAQALFGINLFTADAATRAAYVQTTHHRNADFTELTLIDPSSRTVHLRFAAVYGFKNIQNVLRKLKSSDPADPVFHYVEVMACPSGCVNGGGQLPVDSKSMVTPREWVATVHQAYETGVTQWAHENTVAAQLVESLFGPRTDPRARAALHTQYRAVEATVGISAKW</sequence>
<dbReference type="Gene3D" id="3.40.50.1780">
    <property type="match status" value="1"/>
</dbReference>
<dbReference type="OMA" id="GYLHHVL"/>
<dbReference type="SUPFAM" id="SSF53920">
    <property type="entry name" value="Fe-only hydrogenase"/>
    <property type="match status" value="1"/>
</dbReference>
<evidence type="ECO:0000256" key="2">
    <source>
        <dbReference type="ARBA" id="ARBA00022485"/>
    </source>
</evidence>